<dbReference type="OrthoDB" id="1924787at2759"/>
<name>A0A1U7ZRN2_NELNU</name>
<feature type="transmembrane region" description="Helical" evidence="7">
    <location>
        <begin position="12"/>
        <end position="31"/>
    </location>
</feature>
<accession>A0A1U7ZRN2</accession>
<dbReference type="OMA" id="GANKCDD"/>
<dbReference type="InterPro" id="IPR040911">
    <property type="entry name" value="Exostosin_GT47"/>
</dbReference>
<evidence type="ECO:0000256" key="7">
    <source>
        <dbReference type="SAM" id="Phobius"/>
    </source>
</evidence>
<dbReference type="eggNOG" id="KOG1021">
    <property type="taxonomic scope" value="Eukaryota"/>
</dbReference>
<dbReference type="Pfam" id="PF03016">
    <property type="entry name" value="Exostosin_GT47"/>
    <property type="match status" value="1"/>
</dbReference>
<keyword evidence="5" id="KW-0333">Golgi apparatus</keyword>
<comment type="subcellular location">
    <subcellularLocation>
        <location evidence="1">Golgi apparatus membrane</location>
        <topology evidence="1">Single-pass type II membrane protein</topology>
    </subcellularLocation>
</comment>
<comment type="similarity">
    <text evidence="2">Belongs to the glycosyltransferase 47 family.</text>
</comment>
<dbReference type="PANTHER" id="PTHR11062:SF394">
    <property type="entry name" value="XYLOGLUCAN GALACTOSYLTRANSFERASE GT11-RELATED"/>
    <property type="match status" value="1"/>
</dbReference>
<keyword evidence="7" id="KW-1133">Transmembrane helix</keyword>
<dbReference type="Proteomes" id="UP000189703">
    <property type="component" value="Unplaced"/>
</dbReference>
<evidence type="ECO:0000256" key="3">
    <source>
        <dbReference type="ARBA" id="ARBA00022676"/>
    </source>
</evidence>
<keyword evidence="3" id="KW-0808">Transferase</keyword>
<evidence type="ECO:0000256" key="2">
    <source>
        <dbReference type="ARBA" id="ARBA00010271"/>
    </source>
</evidence>
<reference evidence="9" key="1">
    <citation type="submission" date="2025-08" db="UniProtKB">
        <authorList>
            <consortium name="RefSeq"/>
        </authorList>
    </citation>
    <scope>IDENTIFICATION</scope>
</reference>
<evidence type="ECO:0000313" key="9">
    <source>
        <dbReference type="RefSeq" id="XP_010256900.1"/>
    </source>
</evidence>
<dbReference type="InterPro" id="IPR004263">
    <property type="entry name" value="Exostosin"/>
</dbReference>
<dbReference type="RefSeq" id="XP_010256900.1">
    <property type="nucleotide sequence ID" value="XM_010258598.2"/>
</dbReference>
<organism evidence="8 9">
    <name type="scientific">Nelumbo nucifera</name>
    <name type="common">Sacred lotus</name>
    <dbReference type="NCBI Taxonomy" id="4432"/>
    <lineage>
        <taxon>Eukaryota</taxon>
        <taxon>Viridiplantae</taxon>
        <taxon>Streptophyta</taxon>
        <taxon>Embryophyta</taxon>
        <taxon>Tracheophyta</taxon>
        <taxon>Spermatophyta</taxon>
        <taxon>Magnoliopsida</taxon>
        <taxon>Proteales</taxon>
        <taxon>Nelumbonaceae</taxon>
        <taxon>Nelumbo</taxon>
    </lineage>
</organism>
<dbReference type="GeneID" id="104597170"/>
<keyword evidence="3" id="KW-0328">Glycosyltransferase</keyword>
<evidence type="ECO:0000256" key="6">
    <source>
        <dbReference type="SAM" id="MobiDB-lite"/>
    </source>
</evidence>
<evidence type="ECO:0000256" key="5">
    <source>
        <dbReference type="ARBA" id="ARBA00023034"/>
    </source>
</evidence>
<dbReference type="GO" id="GO:0016757">
    <property type="term" value="F:glycosyltransferase activity"/>
    <property type="evidence" value="ECO:0007669"/>
    <property type="project" value="UniProtKB-KW"/>
</dbReference>
<keyword evidence="8" id="KW-1185">Reference proteome</keyword>
<evidence type="ECO:0000256" key="1">
    <source>
        <dbReference type="ARBA" id="ARBA00004323"/>
    </source>
</evidence>
<keyword evidence="4" id="KW-0735">Signal-anchor</keyword>
<gene>
    <name evidence="9" type="primary">LOC104597170</name>
</gene>
<protein>
    <submittedName>
        <fullName evidence="9">Xyloglucan galactosyltransferase MUR3-like</fullName>
    </submittedName>
</protein>
<proteinExistence type="inferred from homology"/>
<dbReference type="GO" id="GO:0000139">
    <property type="term" value="C:Golgi membrane"/>
    <property type="evidence" value="ECO:0007669"/>
    <property type="project" value="UniProtKB-SubCell"/>
</dbReference>
<dbReference type="KEGG" id="nnu:104597170"/>
<sequence length="576" mass="67080">MEKLNVGKCHIRFFWFFISLCFALSFLFLYFSSVTLFDGKSRYDYPVLSPYSNLMAISENDAKPITRSPATDHVMRNQSDSIDRVTVTNEALPMEEKGDEPVEDKPVKETSSIDKSKRSEPADERLPITENTTGPDSDICSGRYVYLYDLPSRFNDEIIKDCRSINLWYDMCRALENGGLGPQLVDTEKVFSHKSWYVTDQFTLEVIFHERIKHYKCLTNDSSLASAFYVPFYAGLDVSRYLWGFNTSMRDSAALALMKWLTKRDEWKLMWGRDHFLVAGRITWDFRRLTEEDQDWGSKLMILPEAKNMSVLVIESSPWHRNDFAIPYPTYFHPSRDNEISQWQNRMRRLKRRFLFCFAGAPRPNLKGSIRGDIIDQCIASRRRCRLLSCDSGGNKCQKPSHVMKLFQSSVFCLQPSGDSYTRKSAFDSMLAGCIPVFFHPGSAYVQYLWHLPKNYSRYSVFISENDVKAGKVNIEERLLRIPRDKVKSMREKVIQMIPRLIYADPRSGLQTIEDAFDLAVQGVIGRVNKIRRGIRDGPDSEMDYREDESWKYRLFGNVERNEWSPFFTNWKDSDS</sequence>
<feature type="region of interest" description="Disordered" evidence="6">
    <location>
        <begin position="88"/>
        <end position="134"/>
    </location>
</feature>
<keyword evidence="7" id="KW-0812">Transmembrane</keyword>
<dbReference type="PANTHER" id="PTHR11062">
    <property type="entry name" value="EXOSTOSIN HEPARAN SULFATE GLYCOSYLTRANSFERASE -RELATED"/>
    <property type="match status" value="1"/>
</dbReference>
<keyword evidence="7" id="KW-0472">Membrane</keyword>
<dbReference type="AlphaFoldDB" id="A0A1U7ZRN2"/>
<evidence type="ECO:0000256" key="4">
    <source>
        <dbReference type="ARBA" id="ARBA00022968"/>
    </source>
</evidence>
<evidence type="ECO:0000313" key="8">
    <source>
        <dbReference type="Proteomes" id="UP000189703"/>
    </source>
</evidence>
<feature type="compositionally biased region" description="Basic and acidic residues" evidence="6">
    <location>
        <begin position="94"/>
        <end position="127"/>
    </location>
</feature>